<dbReference type="EMBL" id="UINC01152139">
    <property type="protein sequence ID" value="SVD46162.1"/>
    <property type="molecule type" value="Genomic_DNA"/>
</dbReference>
<reference evidence="1" key="1">
    <citation type="submission" date="2018-05" db="EMBL/GenBank/DDBJ databases">
        <authorList>
            <person name="Lanie J.A."/>
            <person name="Ng W.-L."/>
            <person name="Kazmierczak K.M."/>
            <person name="Andrzejewski T.M."/>
            <person name="Davidsen T.M."/>
            <person name="Wayne K.J."/>
            <person name="Tettelin H."/>
            <person name="Glass J.I."/>
            <person name="Rusch D."/>
            <person name="Podicherti R."/>
            <person name="Tsui H.-C.T."/>
            <person name="Winkler M.E."/>
        </authorList>
    </citation>
    <scope>NUCLEOTIDE SEQUENCE</scope>
</reference>
<feature type="non-terminal residue" evidence="1">
    <location>
        <position position="31"/>
    </location>
</feature>
<gene>
    <name evidence="1" type="ORF">METZ01_LOCUS399016</name>
</gene>
<proteinExistence type="predicted"/>
<name>A0A382VHZ8_9ZZZZ</name>
<dbReference type="AlphaFoldDB" id="A0A382VHZ8"/>
<organism evidence="1">
    <name type="scientific">marine metagenome</name>
    <dbReference type="NCBI Taxonomy" id="408172"/>
    <lineage>
        <taxon>unclassified sequences</taxon>
        <taxon>metagenomes</taxon>
        <taxon>ecological metagenomes</taxon>
    </lineage>
</organism>
<accession>A0A382VHZ8</accession>
<sequence>MSAEHALLVSVAAYIPYDPLVPRRGTRALPA</sequence>
<evidence type="ECO:0000313" key="1">
    <source>
        <dbReference type="EMBL" id="SVD46162.1"/>
    </source>
</evidence>
<protein>
    <submittedName>
        <fullName evidence="1">Uncharacterized protein</fullName>
    </submittedName>
</protein>